<evidence type="ECO:0000256" key="1">
    <source>
        <dbReference type="ARBA" id="ARBA00022441"/>
    </source>
</evidence>
<dbReference type="InterPro" id="IPR015915">
    <property type="entry name" value="Kelch-typ_b-propeller"/>
</dbReference>
<feature type="compositionally biased region" description="Low complexity" evidence="4">
    <location>
        <begin position="579"/>
        <end position="591"/>
    </location>
</feature>
<organism evidence="6 7">
    <name type="scientific">Paspalum notatum var. saurae</name>
    <dbReference type="NCBI Taxonomy" id="547442"/>
    <lineage>
        <taxon>Eukaryota</taxon>
        <taxon>Viridiplantae</taxon>
        <taxon>Streptophyta</taxon>
        <taxon>Embryophyta</taxon>
        <taxon>Tracheophyta</taxon>
        <taxon>Spermatophyta</taxon>
        <taxon>Magnoliopsida</taxon>
        <taxon>Liliopsida</taxon>
        <taxon>Poales</taxon>
        <taxon>Poaceae</taxon>
        <taxon>PACMAD clade</taxon>
        <taxon>Panicoideae</taxon>
        <taxon>Andropogonodae</taxon>
        <taxon>Paspaleae</taxon>
        <taxon>Paspalinae</taxon>
        <taxon>Paspalum</taxon>
    </lineage>
</organism>
<protein>
    <recommendedName>
        <fullName evidence="5">Acyl-CoA-binding domain-containing protein</fullName>
    </recommendedName>
</protein>
<dbReference type="PANTHER" id="PTHR46093">
    <property type="entry name" value="ACYL-COA-BINDING DOMAIN-CONTAINING PROTEIN 5"/>
    <property type="match status" value="1"/>
</dbReference>
<evidence type="ECO:0000313" key="6">
    <source>
        <dbReference type="EMBL" id="WVZ50056.1"/>
    </source>
</evidence>
<evidence type="ECO:0000256" key="2">
    <source>
        <dbReference type="ARBA" id="ARBA00022737"/>
    </source>
</evidence>
<feature type="region of interest" description="Disordered" evidence="4">
    <location>
        <begin position="636"/>
        <end position="688"/>
    </location>
</feature>
<keyword evidence="3" id="KW-0175">Coiled coil</keyword>
<feature type="compositionally biased region" description="Basic and acidic residues" evidence="4">
    <location>
        <begin position="657"/>
        <end position="671"/>
    </location>
</feature>
<dbReference type="AlphaFoldDB" id="A0AAQ3SF47"/>
<dbReference type="Pfam" id="PF24922">
    <property type="entry name" value="ACBP4_C"/>
    <property type="match status" value="1"/>
</dbReference>
<evidence type="ECO:0000313" key="7">
    <source>
        <dbReference type="Proteomes" id="UP001341281"/>
    </source>
</evidence>
<evidence type="ECO:0000256" key="4">
    <source>
        <dbReference type="SAM" id="MobiDB-lite"/>
    </source>
</evidence>
<feature type="domain" description="Acyl-CoA-binding" evidence="5">
    <location>
        <begin position="736"/>
        <end position="812"/>
    </location>
</feature>
<reference evidence="6 7" key="1">
    <citation type="submission" date="2024-02" db="EMBL/GenBank/DDBJ databases">
        <title>High-quality chromosome-scale genome assembly of Pensacola bahiagrass (Paspalum notatum Flugge var. saurae).</title>
        <authorList>
            <person name="Vega J.M."/>
            <person name="Podio M."/>
            <person name="Orjuela J."/>
            <person name="Siena L.A."/>
            <person name="Pessino S.C."/>
            <person name="Combes M.C."/>
            <person name="Mariac C."/>
            <person name="Albertini E."/>
            <person name="Pupilli F."/>
            <person name="Ortiz J.P.A."/>
            <person name="Leblanc O."/>
        </authorList>
    </citation>
    <scope>NUCLEOTIDE SEQUENCE [LARGE SCALE GENOMIC DNA]</scope>
    <source>
        <strain evidence="6">R1</strain>
        <tissue evidence="6">Leaf</tissue>
    </source>
</reference>
<evidence type="ECO:0000259" key="5">
    <source>
        <dbReference type="Pfam" id="PF24922"/>
    </source>
</evidence>
<dbReference type="PANTHER" id="PTHR46093:SF4">
    <property type="entry name" value="GALACTOSE OXIDASE_KELCH REPEAT SUPERFAMILY PROTEIN"/>
    <property type="match status" value="1"/>
</dbReference>
<keyword evidence="7" id="KW-1185">Reference proteome</keyword>
<sequence>MAAAALLPFPSHSITHKSKSFHPLAPRGVNATAHCCCLLRSYSAPIHPSSLSKAPRHTTATGVQLPSPPGCRRLVVLFVILPAHLSRSDPIQQVTRGCAGNKGSGSRQSLRFRRGSLFGAQRRRCNAENVWFLPAQDEAGEIEGPSTRSFPPWLTKPFSVHQTFQSPQFYLLMGFVQGEDPLTTSVSGRAAEDLAWRCSSDTFDLNGRAFESSENWAVLSTEGDKPVPRFDHAAAMVGSKMVVFGGDSGHRLLDDTKILSLDKLTWDSVAPKVRPSSNGRSLKLRPCKGHCLVPWGKNVILVGGKSDPPYEKISVWTFNTETVLWSHMEAKGDIPVSRSGHTVIRAGPVLILFGGEDAKGKKLHDLHMFDLKSLTWLPLNYKGAGPSPRSNHVAALYDDRILLIFGGQSKSKTLNDIHALDFETVSSARWYGQGSKHMVIIHRLEQVAVGLFVELNGILQGVEARKSDILKHGSLMFWNPNGLFVWCLLVPQLLQRNINKSLGFSMVPLYYRDKIVLVAFGGNKKEPSDKVEVLVVLQNEHCFSWRSAPEAEPLLYDDSPPSSRELADHLNSCAPTHPTSSAAWSSLATTAENSSGRKSLPDSLLQNTNLGSSSLRRQFRQEEDCSLAQKLQKPIDDDKYKEVDDCSELPSVTNPKTRNDMHQSPDVDAKARRLGRSSSDINNHHDTRITNLVRRNMALEEQLSAALTSKDEAEKNLSLVIDSKDELEKQLAEKDREVGALKEKVTGLELAQEESNSLSNTVHTDNVRLEREVAFLKAELHSTRGVLAGERARAFQLQVEVFHLKQRLQTMEGRSPTPRKP</sequence>
<dbReference type="Gene3D" id="2.120.10.80">
    <property type="entry name" value="Kelch-type beta propeller"/>
    <property type="match status" value="1"/>
</dbReference>
<gene>
    <name evidence="6" type="ORF">U9M48_001351</name>
</gene>
<evidence type="ECO:0000256" key="3">
    <source>
        <dbReference type="SAM" id="Coils"/>
    </source>
</evidence>
<name>A0AAQ3SF47_PASNO</name>
<keyword evidence="2" id="KW-0677">Repeat</keyword>
<dbReference type="InterPro" id="IPR056819">
    <property type="entry name" value="ACBP4-6_C"/>
</dbReference>
<dbReference type="InterPro" id="IPR006652">
    <property type="entry name" value="Kelch_1"/>
</dbReference>
<dbReference type="SUPFAM" id="SSF117281">
    <property type="entry name" value="Kelch motif"/>
    <property type="match status" value="1"/>
</dbReference>
<dbReference type="Pfam" id="PF01344">
    <property type="entry name" value="Kelch_1"/>
    <property type="match status" value="1"/>
</dbReference>
<accession>A0AAQ3SF47</accession>
<dbReference type="Pfam" id="PF24681">
    <property type="entry name" value="Kelch_KLHDC2_KLHL20_DRC7"/>
    <property type="match status" value="1"/>
</dbReference>
<dbReference type="Proteomes" id="UP001341281">
    <property type="component" value="Chromosome 01"/>
</dbReference>
<feature type="compositionally biased region" description="Polar residues" evidence="4">
    <location>
        <begin position="604"/>
        <end position="616"/>
    </location>
</feature>
<keyword evidence="1" id="KW-0880">Kelch repeat</keyword>
<proteinExistence type="predicted"/>
<feature type="coiled-coil region" evidence="3">
    <location>
        <begin position="696"/>
        <end position="744"/>
    </location>
</feature>
<dbReference type="EMBL" id="CP144745">
    <property type="protein sequence ID" value="WVZ50056.1"/>
    <property type="molecule type" value="Genomic_DNA"/>
</dbReference>
<feature type="region of interest" description="Disordered" evidence="4">
    <location>
        <begin position="577"/>
        <end position="619"/>
    </location>
</feature>